<reference evidence="3 4" key="1">
    <citation type="submission" date="2016-11" db="EMBL/GenBank/DDBJ databases">
        <authorList>
            <person name="Jaros S."/>
            <person name="Januszkiewicz K."/>
            <person name="Wedrychowicz H."/>
        </authorList>
    </citation>
    <scope>NUCLEOTIDE SEQUENCE [LARGE SCALE GENOMIC DNA]</scope>
    <source>
        <strain evidence="3 4">DSM 27406</strain>
    </source>
</reference>
<dbReference type="Gene3D" id="3.40.630.10">
    <property type="entry name" value="Zn peptidases"/>
    <property type="match status" value="1"/>
</dbReference>
<dbReference type="InterPro" id="IPR045175">
    <property type="entry name" value="M28_fam"/>
</dbReference>
<dbReference type="PANTHER" id="PTHR12147:SF26">
    <property type="entry name" value="PEPTIDASE M28 DOMAIN-CONTAINING PROTEIN"/>
    <property type="match status" value="1"/>
</dbReference>
<sequence>MKSIRVAVTCLLIGISFSGIAQQDLRTTGIAAKYAATIQPGTIRPWLEVLASPQMEGRETATKGQAMAASYIITQLKQAGVKPGAAGNWEQFYEMYEDTLIRGVIRIRNTDYHFGEDFITDLLESKSETIRTDQVVFAGYGISTASFNDYANVDVKGKVVLIREGVPGGLPRDYGITYNKLSAARAAGVRALLVISPHARNYRLLNKNKLRHTGIYMPGAAAEGPNLYYITPAMAAALLGKAYNDSLLDTRKGHLRIPVHVRVPIEITLDKKSNIYKPSNILGIVEGSDKKDEYVFVTAHYDHLGVQDSVLYPGADDDGSGTSAVMAIAAAFAKAKQEGNGPRRSVVFMLVSGEEKGLLGSGYYINHPLYPLSATVVDLNIDMIGRIDPAHERDTNYIYIIGDDKLSSELRPINEAANGITRFKLDYKYNDPGDPEDFYRRSDHYKFAQQNIPVIFYFNGTHSDYHQPGDTVEKIEFALLARRAQLVYYTAWEIANREARLKVDRSENNR</sequence>
<feature type="chain" id="PRO_5012319638" evidence="1">
    <location>
        <begin position="22"/>
        <end position="510"/>
    </location>
</feature>
<gene>
    <name evidence="3" type="ORF">SAMN05444266_107324</name>
</gene>
<dbReference type="Gene3D" id="3.50.30.30">
    <property type="match status" value="1"/>
</dbReference>
<feature type="domain" description="Peptidase M28" evidence="2">
    <location>
        <begin position="280"/>
        <end position="489"/>
    </location>
</feature>
<dbReference type="RefSeq" id="WP_073084388.1">
    <property type="nucleotide sequence ID" value="NZ_FRBL01000007.1"/>
</dbReference>
<dbReference type="SUPFAM" id="SSF52025">
    <property type="entry name" value="PA domain"/>
    <property type="match status" value="1"/>
</dbReference>
<proteinExistence type="predicted"/>
<dbReference type="AlphaFoldDB" id="A0A1M7HPP5"/>
<keyword evidence="4" id="KW-1185">Reference proteome</keyword>
<dbReference type="EMBL" id="FRBL01000007">
    <property type="protein sequence ID" value="SHM30454.1"/>
    <property type="molecule type" value="Genomic_DNA"/>
</dbReference>
<feature type="signal peptide" evidence="1">
    <location>
        <begin position="1"/>
        <end position="21"/>
    </location>
</feature>
<dbReference type="Pfam" id="PF04389">
    <property type="entry name" value="Peptidase_M28"/>
    <property type="match status" value="1"/>
</dbReference>
<evidence type="ECO:0000313" key="3">
    <source>
        <dbReference type="EMBL" id="SHM30454.1"/>
    </source>
</evidence>
<accession>A0A1M7HPP5</accession>
<dbReference type="InterPro" id="IPR046450">
    <property type="entry name" value="PA_dom_sf"/>
</dbReference>
<evidence type="ECO:0000313" key="4">
    <source>
        <dbReference type="Proteomes" id="UP000184420"/>
    </source>
</evidence>
<protein>
    <submittedName>
        <fullName evidence="3">PA domain-containing protein</fullName>
    </submittedName>
</protein>
<dbReference type="Proteomes" id="UP000184420">
    <property type="component" value="Unassembled WGS sequence"/>
</dbReference>
<dbReference type="PANTHER" id="PTHR12147">
    <property type="entry name" value="METALLOPEPTIDASE M28 FAMILY MEMBER"/>
    <property type="match status" value="1"/>
</dbReference>
<dbReference type="GO" id="GO:0008235">
    <property type="term" value="F:metalloexopeptidase activity"/>
    <property type="evidence" value="ECO:0007669"/>
    <property type="project" value="InterPro"/>
</dbReference>
<keyword evidence="1" id="KW-0732">Signal</keyword>
<evidence type="ECO:0000259" key="2">
    <source>
        <dbReference type="Pfam" id="PF04389"/>
    </source>
</evidence>
<evidence type="ECO:0000256" key="1">
    <source>
        <dbReference type="SAM" id="SignalP"/>
    </source>
</evidence>
<organism evidence="3 4">
    <name type="scientific">Chitinophaga jiangningensis</name>
    <dbReference type="NCBI Taxonomy" id="1419482"/>
    <lineage>
        <taxon>Bacteria</taxon>
        <taxon>Pseudomonadati</taxon>
        <taxon>Bacteroidota</taxon>
        <taxon>Chitinophagia</taxon>
        <taxon>Chitinophagales</taxon>
        <taxon>Chitinophagaceae</taxon>
        <taxon>Chitinophaga</taxon>
    </lineage>
</organism>
<dbReference type="GO" id="GO:0006508">
    <property type="term" value="P:proteolysis"/>
    <property type="evidence" value="ECO:0007669"/>
    <property type="project" value="InterPro"/>
</dbReference>
<name>A0A1M7HPP5_9BACT</name>
<dbReference type="SUPFAM" id="SSF53187">
    <property type="entry name" value="Zn-dependent exopeptidases"/>
    <property type="match status" value="1"/>
</dbReference>
<dbReference type="STRING" id="1419482.SAMN05444266_107324"/>
<dbReference type="InterPro" id="IPR007484">
    <property type="entry name" value="Peptidase_M28"/>
</dbReference>